<dbReference type="Gene3D" id="3.40.50.1110">
    <property type="entry name" value="SGNH hydrolase"/>
    <property type="match status" value="1"/>
</dbReference>
<dbReference type="RefSeq" id="WP_014258757.1">
    <property type="nucleotide sequence ID" value="NC_016629.1"/>
</dbReference>
<dbReference type="KEGG" id="daf:Desaf_0564"/>
<dbReference type="STRING" id="690850.Desaf_0564"/>
<dbReference type="HOGENOM" id="CLU_088196_2_0_7"/>
<dbReference type="PANTHER" id="PTHR30383">
    <property type="entry name" value="THIOESTERASE 1/PROTEASE 1/LYSOPHOSPHOLIPASE L1"/>
    <property type="match status" value="1"/>
</dbReference>
<dbReference type="eggNOG" id="COG2755">
    <property type="taxonomic scope" value="Bacteria"/>
</dbReference>
<keyword evidence="3" id="KW-1185">Reference proteome</keyword>
<dbReference type="PANTHER" id="PTHR30383:SF5">
    <property type="entry name" value="SGNH HYDROLASE-TYPE ESTERASE DOMAIN-CONTAINING PROTEIN"/>
    <property type="match status" value="1"/>
</dbReference>
<dbReference type="AlphaFoldDB" id="F3YVV9"/>
<proteinExistence type="predicted"/>
<name>F3YVV9_DESAF</name>
<dbReference type="InterPro" id="IPR036514">
    <property type="entry name" value="SGNH_hydro_sf"/>
</dbReference>
<dbReference type="Proteomes" id="UP000007844">
    <property type="component" value="Chromosome"/>
</dbReference>
<sequence length="196" mass="21577">MHVCFIGDSLVLGTHDPEFCGWPGRLAAMALAVTDKELNVYNLGIRANRTNDILERWPTETARRLPQDQDCRLVFSFGGADASRPEGYPRVDAATSVSNARLIMQAAQAQYQVLWIGPTPMHKPEHNQGTAELNRGYAGLAGELDISYLDVFTPLSASHVYLEELQAGDGAHPGATGYRLIAELVAGWDAWRAWLR</sequence>
<evidence type="ECO:0000313" key="2">
    <source>
        <dbReference type="EMBL" id="EGJ48917.1"/>
    </source>
</evidence>
<dbReference type="Pfam" id="PF13472">
    <property type="entry name" value="Lipase_GDSL_2"/>
    <property type="match status" value="1"/>
</dbReference>
<evidence type="ECO:0000259" key="1">
    <source>
        <dbReference type="Pfam" id="PF13472"/>
    </source>
</evidence>
<accession>F3YVV9</accession>
<dbReference type="SUPFAM" id="SSF52266">
    <property type="entry name" value="SGNH hydrolase"/>
    <property type="match status" value="1"/>
</dbReference>
<dbReference type="GO" id="GO:0004622">
    <property type="term" value="F:phosphatidylcholine lysophospholipase activity"/>
    <property type="evidence" value="ECO:0007669"/>
    <property type="project" value="TreeGrafter"/>
</dbReference>
<dbReference type="EMBL" id="CP003221">
    <property type="protein sequence ID" value="EGJ48917.1"/>
    <property type="molecule type" value="Genomic_DNA"/>
</dbReference>
<dbReference type="InterPro" id="IPR013830">
    <property type="entry name" value="SGNH_hydro"/>
</dbReference>
<evidence type="ECO:0000313" key="3">
    <source>
        <dbReference type="Proteomes" id="UP000007844"/>
    </source>
</evidence>
<reference evidence="2 3" key="1">
    <citation type="journal article" date="2011" name="J. Bacteriol.">
        <title>Genome sequence of the mercury-methylating and pleomorphic Desulfovibrio africanus Strain Walvis Bay.</title>
        <authorList>
            <person name="Brown S.D."/>
            <person name="Wall J.D."/>
            <person name="Kucken A.M."/>
            <person name="Gilmour C.C."/>
            <person name="Podar M."/>
            <person name="Brandt C.C."/>
            <person name="Teshima H."/>
            <person name="Detter J.C."/>
            <person name="Han C.S."/>
            <person name="Land M.L."/>
            <person name="Lucas S."/>
            <person name="Han J."/>
            <person name="Pennacchio L."/>
            <person name="Nolan M."/>
            <person name="Pitluck S."/>
            <person name="Woyke T."/>
            <person name="Goodwin L."/>
            <person name="Palumbo A.V."/>
            <person name="Elias D.A."/>
        </authorList>
    </citation>
    <scope>NUCLEOTIDE SEQUENCE [LARGE SCALE GENOMIC DNA]</scope>
    <source>
        <strain evidence="2 3">Walvis Bay</strain>
    </source>
</reference>
<dbReference type="InterPro" id="IPR051532">
    <property type="entry name" value="Ester_Hydrolysis_Enzymes"/>
</dbReference>
<feature type="domain" description="SGNH hydrolase-type esterase" evidence="1">
    <location>
        <begin position="5"/>
        <end position="180"/>
    </location>
</feature>
<protein>
    <submittedName>
        <fullName evidence="2">Lipolytic protein G-D-S-L family</fullName>
    </submittedName>
</protein>
<organism evidence="2 3">
    <name type="scientific">Desulfocurvibacter africanus subsp. africanus str. Walvis Bay</name>
    <dbReference type="NCBI Taxonomy" id="690850"/>
    <lineage>
        <taxon>Bacteria</taxon>
        <taxon>Pseudomonadati</taxon>
        <taxon>Thermodesulfobacteriota</taxon>
        <taxon>Desulfovibrionia</taxon>
        <taxon>Desulfovibrionales</taxon>
        <taxon>Desulfovibrionaceae</taxon>
        <taxon>Desulfocurvibacter</taxon>
    </lineage>
</organism>
<gene>
    <name evidence="2" type="ORF">Desaf_0564</name>
</gene>